<proteinExistence type="inferred from homology"/>
<keyword evidence="2" id="KW-0812">Transmembrane</keyword>
<reference evidence="7" key="4">
    <citation type="submission" date="2025-08" db="UniProtKB">
        <authorList>
            <consortium name="Ensembl"/>
        </authorList>
    </citation>
    <scope>IDENTIFICATION</scope>
</reference>
<evidence type="ECO:0000256" key="4">
    <source>
        <dbReference type="ARBA" id="ARBA00023136"/>
    </source>
</evidence>
<dbReference type="InParanoid" id="A0A4W3HKI6"/>
<reference evidence="8" key="1">
    <citation type="journal article" date="2006" name="Science">
        <title>Ancient noncoding elements conserved in the human genome.</title>
        <authorList>
            <person name="Venkatesh B."/>
            <person name="Kirkness E.F."/>
            <person name="Loh Y.H."/>
            <person name="Halpern A.L."/>
            <person name="Lee A.P."/>
            <person name="Johnson J."/>
            <person name="Dandona N."/>
            <person name="Viswanathan L.D."/>
            <person name="Tay A."/>
            <person name="Venter J.C."/>
            <person name="Strausberg R.L."/>
            <person name="Brenner S."/>
        </authorList>
    </citation>
    <scope>NUCLEOTIDE SEQUENCE [LARGE SCALE GENOMIC DNA]</scope>
</reference>
<evidence type="ECO:0000256" key="1">
    <source>
        <dbReference type="ARBA" id="ARBA00004141"/>
    </source>
</evidence>
<accession>A0A4W3HKI6</accession>
<organism evidence="7 8">
    <name type="scientific">Callorhinchus milii</name>
    <name type="common">Ghost shark</name>
    <dbReference type="NCBI Taxonomy" id="7868"/>
    <lineage>
        <taxon>Eukaryota</taxon>
        <taxon>Metazoa</taxon>
        <taxon>Chordata</taxon>
        <taxon>Craniata</taxon>
        <taxon>Vertebrata</taxon>
        <taxon>Chondrichthyes</taxon>
        <taxon>Holocephali</taxon>
        <taxon>Chimaeriformes</taxon>
        <taxon>Callorhinchidae</taxon>
        <taxon>Callorhinchus</taxon>
    </lineage>
</organism>
<dbReference type="Ensembl" id="ENSCMIT00000010262.1">
    <property type="protein sequence ID" value="ENSCMIP00000009994.1"/>
    <property type="gene ID" value="ENSCMIG00000005272.1"/>
</dbReference>
<sequence length="276" mass="31725">MTKGAWMCRRQEDGLKIWYAPRQNDKPCTDSERAQKWRLSLASLLFFTVLLSDHLWLCAEAKLTRTRDNEQDMLSDMSDYSTTADPLLSPVYHRPRDPTNNISKDKNAIFIGNTTKPLWQLEVCHPHSISDQCFSVEDAESVCRSVSGVVRNESSLLSFNNFHLLFCESYTLLELFAGMSNPDSLNCSLNMVMNGDLAVCSNCIQAYQRLDQHAQEKYEEFEILFQKYLQSEEYSVKTCIDECKVRSFTFVPDQRLWRGEERSCANSSSCHGNGYP</sequence>
<keyword evidence="3" id="KW-1133">Transmembrane helix</keyword>
<dbReference type="GO" id="GO:0005886">
    <property type="term" value="C:plasma membrane"/>
    <property type="evidence" value="ECO:0007669"/>
    <property type="project" value="TreeGrafter"/>
</dbReference>
<dbReference type="STRING" id="7868.ENSCMIP00000009994"/>
<dbReference type="GO" id="GO:0015275">
    <property type="term" value="F:stretch-activated, monoatomic cation-selective, calcium channel activity"/>
    <property type="evidence" value="ECO:0007669"/>
    <property type="project" value="TreeGrafter"/>
</dbReference>
<dbReference type="AlphaFoldDB" id="A0A4W3HKI6"/>
<dbReference type="Proteomes" id="UP000314986">
    <property type="component" value="Unassembled WGS sequence"/>
</dbReference>
<dbReference type="OMA" id="ANERLCT"/>
<reference evidence="8" key="3">
    <citation type="journal article" date="2014" name="Nature">
        <title>Elephant shark genome provides unique insights into gnathostome evolution.</title>
        <authorList>
            <consortium name="International Elephant Shark Genome Sequencing Consortium"/>
            <person name="Venkatesh B."/>
            <person name="Lee A.P."/>
            <person name="Ravi V."/>
            <person name="Maurya A.K."/>
            <person name="Lian M.M."/>
            <person name="Swann J.B."/>
            <person name="Ohta Y."/>
            <person name="Flajnik M.F."/>
            <person name="Sutoh Y."/>
            <person name="Kasahara M."/>
            <person name="Hoon S."/>
            <person name="Gangu V."/>
            <person name="Roy S.W."/>
            <person name="Irimia M."/>
            <person name="Korzh V."/>
            <person name="Kondrychyn I."/>
            <person name="Lim Z.W."/>
            <person name="Tay B.H."/>
            <person name="Tohari S."/>
            <person name="Kong K.W."/>
            <person name="Ho S."/>
            <person name="Lorente-Galdos B."/>
            <person name="Quilez J."/>
            <person name="Marques-Bonet T."/>
            <person name="Raney B.J."/>
            <person name="Ingham P.W."/>
            <person name="Tay A."/>
            <person name="Hillier L.W."/>
            <person name="Minx P."/>
            <person name="Boehm T."/>
            <person name="Wilson R.K."/>
            <person name="Brenner S."/>
            <person name="Warren W.C."/>
        </authorList>
    </citation>
    <scope>NUCLEOTIDE SEQUENCE [LARGE SCALE GENOMIC DNA]</scope>
</reference>
<dbReference type="InterPro" id="IPR055288">
    <property type="entry name" value="NALCN_aux_factor_1/2"/>
</dbReference>
<evidence type="ECO:0000256" key="3">
    <source>
        <dbReference type="ARBA" id="ARBA00022989"/>
    </source>
</evidence>
<comment type="subcellular location">
    <subcellularLocation>
        <location evidence="1">Membrane</location>
        <topology evidence="1">Multi-pass membrane protein</topology>
    </subcellularLocation>
</comment>
<dbReference type="GO" id="GO:0098703">
    <property type="term" value="P:calcium ion import across plasma membrane"/>
    <property type="evidence" value="ECO:0007669"/>
    <property type="project" value="TreeGrafter"/>
</dbReference>
<name>A0A4W3HKI6_CALMI</name>
<comment type="similarity">
    <text evidence="6">Belongs to the NALF family.</text>
</comment>
<keyword evidence="4" id="KW-0472">Membrane</keyword>
<evidence type="ECO:0000313" key="7">
    <source>
        <dbReference type="Ensembl" id="ENSCMIP00000009994.1"/>
    </source>
</evidence>
<protein>
    <recommendedName>
        <fullName evidence="9">Transmembrane protein FAM155A</fullName>
    </recommendedName>
</protein>
<evidence type="ECO:0000256" key="5">
    <source>
        <dbReference type="ARBA" id="ARBA00023180"/>
    </source>
</evidence>
<dbReference type="CTD" id="101886421"/>
<gene>
    <name evidence="7" type="primary">LOC103178622</name>
</gene>
<dbReference type="PANTHER" id="PTHR15819:SF9">
    <property type="entry name" value="NALCN CHANNEL AUXILIARY FACTOR 1"/>
    <property type="match status" value="1"/>
</dbReference>
<evidence type="ECO:0000256" key="6">
    <source>
        <dbReference type="ARBA" id="ARBA00029445"/>
    </source>
</evidence>
<dbReference type="GeneTree" id="ENSGT00940000155696"/>
<evidence type="ECO:0000313" key="8">
    <source>
        <dbReference type="Proteomes" id="UP000314986"/>
    </source>
</evidence>
<evidence type="ECO:0000256" key="2">
    <source>
        <dbReference type="ARBA" id="ARBA00022692"/>
    </source>
</evidence>
<evidence type="ECO:0008006" key="9">
    <source>
        <dbReference type="Google" id="ProtNLM"/>
    </source>
</evidence>
<dbReference type="PANTHER" id="PTHR15819">
    <property type="entry name" value="TRANSMEMBRANE PROTEIN FAM155"/>
    <property type="match status" value="1"/>
</dbReference>
<keyword evidence="5" id="KW-0325">Glycoprotein</keyword>
<dbReference type="KEGG" id="cmk:103178622"/>
<reference evidence="7" key="5">
    <citation type="submission" date="2025-09" db="UniProtKB">
        <authorList>
            <consortium name="Ensembl"/>
        </authorList>
    </citation>
    <scope>IDENTIFICATION</scope>
</reference>
<keyword evidence="8" id="KW-1185">Reference proteome</keyword>
<dbReference type="OrthoDB" id="10047996at2759"/>
<reference evidence="8" key="2">
    <citation type="journal article" date="2007" name="PLoS Biol.">
        <title>Survey sequencing and comparative analysis of the elephant shark (Callorhinchus milii) genome.</title>
        <authorList>
            <person name="Venkatesh B."/>
            <person name="Kirkness E.F."/>
            <person name="Loh Y.H."/>
            <person name="Halpern A.L."/>
            <person name="Lee A.P."/>
            <person name="Johnson J."/>
            <person name="Dandona N."/>
            <person name="Viswanathan L.D."/>
            <person name="Tay A."/>
            <person name="Venter J.C."/>
            <person name="Strausberg R.L."/>
            <person name="Brenner S."/>
        </authorList>
    </citation>
    <scope>NUCLEOTIDE SEQUENCE [LARGE SCALE GENOMIC DNA]</scope>
</reference>